<comment type="caution">
    <text evidence="1">The sequence shown here is derived from an EMBL/GenBank/DDBJ whole genome shotgun (WGS) entry which is preliminary data.</text>
</comment>
<dbReference type="EMBL" id="CAJVCH010158349">
    <property type="protein sequence ID" value="CAG7728089.1"/>
    <property type="molecule type" value="Genomic_DNA"/>
</dbReference>
<name>A0A8J2P225_9HEXA</name>
<sequence length="21" mass="2470">MSDLPDFNCYSNRCCIVDRAF</sequence>
<evidence type="ECO:0000313" key="2">
    <source>
        <dbReference type="Proteomes" id="UP000708208"/>
    </source>
</evidence>
<accession>A0A8J2P225</accession>
<reference evidence="1" key="1">
    <citation type="submission" date="2021-06" db="EMBL/GenBank/DDBJ databases">
        <authorList>
            <person name="Hodson N. C."/>
            <person name="Mongue J. A."/>
            <person name="Jaron S. K."/>
        </authorList>
    </citation>
    <scope>NUCLEOTIDE SEQUENCE</scope>
</reference>
<proteinExistence type="predicted"/>
<feature type="non-terminal residue" evidence="1">
    <location>
        <position position="1"/>
    </location>
</feature>
<organism evidence="1 2">
    <name type="scientific">Allacma fusca</name>
    <dbReference type="NCBI Taxonomy" id="39272"/>
    <lineage>
        <taxon>Eukaryota</taxon>
        <taxon>Metazoa</taxon>
        <taxon>Ecdysozoa</taxon>
        <taxon>Arthropoda</taxon>
        <taxon>Hexapoda</taxon>
        <taxon>Collembola</taxon>
        <taxon>Symphypleona</taxon>
        <taxon>Sminthuridae</taxon>
        <taxon>Allacma</taxon>
    </lineage>
</organism>
<gene>
    <name evidence="1" type="ORF">AFUS01_LOCUS16895</name>
</gene>
<evidence type="ECO:0000313" key="1">
    <source>
        <dbReference type="EMBL" id="CAG7728089.1"/>
    </source>
</evidence>
<dbReference type="Proteomes" id="UP000708208">
    <property type="component" value="Unassembled WGS sequence"/>
</dbReference>
<protein>
    <submittedName>
        <fullName evidence="1">Uncharacterized protein</fullName>
    </submittedName>
</protein>
<keyword evidence="2" id="KW-1185">Reference proteome</keyword>
<dbReference type="AlphaFoldDB" id="A0A8J2P225"/>